<gene>
    <name evidence="1" type="ORF">CW360_14080</name>
</gene>
<dbReference type="EMBL" id="PIYS01000027">
    <property type="protein sequence ID" value="PKF70423.1"/>
    <property type="molecule type" value="Genomic_DNA"/>
</dbReference>
<accession>A0A2I0CMV7</accession>
<evidence type="ECO:0000313" key="2">
    <source>
        <dbReference type="Proteomes" id="UP000242861"/>
    </source>
</evidence>
<evidence type="ECO:0000313" key="1">
    <source>
        <dbReference type="EMBL" id="PKF70423.1"/>
    </source>
</evidence>
<comment type="caution">
    <text evidence="1">The sequence shown here is derived from an EMBL/GenBank/DDBJ whole genome shotgun (WGS) entry which is preliminary data.</text>
</comment>
<proteinExistence type="predicted"/>
<protein>
    <submittedName>
        <fullName evidence="1">Uncharacterized protein</fullName>
    </submittedName>
</protein>
<organism evidence="1 2">
    <name type="scientific">Pseudomonas fluvialis</name>
    <dbReference type="NCBI Taxonomy" id="1793966"/>
    <lineage>
        <taxon>Bacteria</taxon>
        <taxon>Pseudomonadati</taxon>
        <taxon>Pseudomonadota</taxon>
        <taxon>Gammaproteobacteria</taxon>
        <taxon>Pseudomonadales</taxon>
        <taxon>Pseudomonadaceae</taxon>
        <taxon>Pseudomonas</taxon>
    </lineage>
</organism>
<sequence>MRDRLNSDELQVRLAATTYSWALLVRRLALQGLSAEALMQDLRTFPWGEHPLAEQAHQAMLGLAAEWERMDQAFRETKPQSHE</sequence>
<dbReference type="RefSeq" id="WP_101194136.1">
    <property type="nucleotide sequence ID" value="NZ_PIYS01000027.1"/>
</dbReference>
<dbReference type="AlphaFoldDB" id="A0A2I0CMV7"/>
<dbReference type="Proteomes" id="UP000242861">
    <property type="component" value="Unassembled WGS sequence"/>
</dbReference>
<reference evidence="2" key="1">
    <citation type="submission" date="2017-12" db="EMBL/GenBank/DDBJ databases">
        <authorList>
            <person name="Yu X.-Y."/>
        </authorList>
    </citation>
    <scope>NUCLEOTIDE SEQUENCE [LARGE SCALE GENOMIC DNA]</scope>
    <source>
        <strain evidence="2">ZYSR67-Z</strain>
    </source>
</reference>
<name>A0A2I0CMV7_9PSED</name>